<dbReference type="Gene3D" id="2.60.40.420">
    <property type="entry name" value="Cupredoxins - blue copper proteins"/>
    <property type="match status" value="1"/>
</dbReference>
<dbReference type="RefSeq" id="WP_145366053.1">
    <property type="nucleotide sequence ID" value="NZ_CP036268.1"/>
</dbReference>
<proteinExistence type="predicted"/>
<evidence type="ECO:0000313" key="1">
    <source>
        <dbReference type="EMBL" id="QDT39947.1"/>
    </source>
</evidence>
<organism evidence="1 2">
    <name type="scientific">Stratiformator vulcanicus</name>
    <dbReference type="NCBI Taxonomy" id="2527980"/>
    <lineage>
        <taxon>Bacteria</taxon>
        <taxon>Pseudomonadati</taxon>
        <taxon>Planctomycetota</taxon>
        <taxon>Planctomycetia</taxon>
        <taxon>Planctomycetales</taxon>
        <taxon>Planctomycetaceae</taxon>
        <taxon>Stratiformator</taxon>
    </lineage>
</organism>
<evidence type="ECO:0000313" key="2">
    <source>
        <dbReference type="Proteomes" id="UP000317318"/>
    </source>
</evidence>
<keyword evidence="2" id="KW-1185">Reference proteome</keyword>
<evidence type="ECO:0008006" key="3">
    <source>
        <dbReference type="Google" id="ProtNLM"/>
    </source>
</evidence>
<dbReference type="Gene3D" id="2.60.40.1120">
    <property type="entry name" value="Carboxypeptidase-like, regulatory domain"/>
    <property type="match status" value="1"/>
</dbReference>
<dbReference type="Proteomes" id="UP000317318">
    <property type="component" value="Chromosome"/>
</dbReference>
<sequence>MRRSLLVFAIAATASFCLTDIEAHAEGWGNLTGQFVIKGDIPEPTFLPKNKINKDPAICAVNPIPENEVVIDQETGGVANVFVYWYGRRGAKPDVHPDLQDPPEEPFVFDNQGCVFVPHAAIVRVGQPLKFINSDGCSHNIHTYPLRQQADAINDLVSANATAEKEPLSGPDILPYPVKCDIHPWMNAFWYVSDHPYAAVSAKDGTFTIEKLPAGEHTFRLWQEKVGYVERAYKVTIKDGETTDIGKFEVEGLQ</sequence>
<dbReference type="SUPFAM" id="SSF49464">
    <property type="entry name" value="Carboxypeptidase regulatory domain-like"/>
    <property type="match status" value="1"/>
</dbReference>
<name>A0A517R7T0_9PLAN</name>
<dbReference type="AlphaFoldDB" id="A0A517R7T0"/>
<dbReference type="KEGG" id="svp:Pan189_43590"/>
<reference evidence="1 2" key="1">
    <citation type="submission" date="2019-02" db="EMBL/GenBank/DDBJ databases">
        <title>Deep-cultivation of Planctomycetes and their phenomic and genomic characterization uncovers novel biology.</title>
        <authorList>
            <person name="Wiegand S."/>
            <person name="Jogler M."/>
            <person name="Boedeker C."/>
            <person name="Pinto D."/>
            <person name="Vollmers J."/>
            <person name="Rivas-Marin E."/>
            <person name="Kohn T."/>
            <person name="Peeters S.H."/>
            <person name="Heuer A."/>
            <person name="Rast P."/>
            <person name="Oberbeckmann S."/>
            <person name="Bunk B."/>
            <person name="Jeske O."/>
            <person name="Meyerdierks A."/>
            <person name="Storesund J.E."/>
            <person name="Kallscheuer N."/>
            <person name="Luecker S."/>
            <person name="Lage O.M."/>
            <person name="Pohl T."/>
            <person name="Merkel B.J."/>
            <person name="Hornburger P."/>
            <person name="Mueller R.-W."/>
            <person name="Bruemmer F."/>
            <person name="Labrenz M."/>
            <person name="Spormann A.M."/>
            <person name="Op den Camp H."/>
            <person name="Overmann J."/>
            <person name="Amann R."/>
            <person name="Jetten M.S.M."/>
            <person name="Mascher T."/>
            <person name="Medema M.H."/>
            <person name="Devos D.P."/>
            <person name="Kaster A.-K."/>
            <person name="Ovreas L."/>
            <person name="Rohde M."/>
            <person name="Galperin M.Y."/>
            <person name="Jogler C."/>
        </authorList>
    </citation>
    <scope>NUCLEOTIDE SEQUENCE [LARGE SCALE GENOMIC DNA]</scope>
    <source>
        <strain evidence="1 2">Pan189</strain>
    </source>
</reference>
<dbReference type="InterPro" id="IPR008972">
    <property type="entry name" value="Cupredoxin"/>
</dbReference>
<dbReference type="SUPFAM" id="SSF49503">
    <property type="entry name" value="Cupredoxins"/>
    <property type="match status" value="1"/>
</dbReference>
<dbReference type="InterPro" id="IPR008969">
    <property type="entry name" value="CarboxyPept-like_regulatory"/>
</dbReference>
<protein>
    <recommendedName>
        <fullName evidence="3">Rhamnogalacturonan lyase domain-containing protein</fullName>
    </recommendedName>
</protein>
<accession>A0A517R7T0</accession>
<dbReference type="OrthoDB" id="9772097at2"/>
<gene>
    <name evidence="1" type="ORF">Pan189_43590</name>
</gene>
<dbReference type="EMBL" id="CP036268">
    <property type="protein sequence ID" value="QDT39947.1"/>
    <property type="molecule type" value="Genomic_DNA"/>
</dbReference>